<protein>
    <submittedName>
        <fullName evidence="3">DUF1707 domain-containing protein</fullName>
    </submittedName>
</protein>
<keyword evidence="4" id="KW-1185">Reference proteome</keyword>
<evidence type="ECO:0000313" key="3">
    <source>
        <dbReference type="EMBL" id="MFC6019645.1"/>
    </source>
</evidence>
<dbReference type="EMBL" id="JBHSPR010000020">
    <property type="protein sequence ID" value="MFC6019645.1"/>
    <property type="molecule type" value="Genomic_DNA"/>
</dbReference>
<gene>
    <name evidence="3" type="ORF">ACFP2T_25975</name>
</gene>
<dbReference type="InterPro" id="IPR012551">
    <property type="entry name" value="DUF1707_SHOCT-like"/>
</dbReference>
<dbReference type="PANTHER" id="PTHR40763:SF4">
    <property type="entry name" value="DUF1707 DOMAIN-CONTAINING PROTEIN"/>
    <property type="match status" value="1"/>
</dbReference>
<comment type="caution">
    <text evidence="3">The sequence shown here is derived from an EMBL/GenBank/DDBJ whole genome shotgun (WGS) entry which is preliminary data.</text>
</comment>
<reference evidence="4" key="1">
    <citation type="journal article" date="2019" name="Int. J. Syst. Evol. Microbiol.">
        <title>The Global Catalogue of Microorganisms (GCM) 10K type strain sequencing project: providing services to taxonomists for standard genome sequencing and annotation.</title>
        <authorList>
            <consortium name="The Broad Institute Genomics Platform"/>
            <consortium name="The Broad Institute Genome Sequencing Center for Infectious Disease"/>
            <person name="Wu L."/>
            <person name="Ma J."/>
        </authorList>
    </citation>
    <scope>NUCLEOTIDE SEQUENCE [LARGE SCALE GENOMIC DNA]</scope>
    <source>
        <strain evidence="4">ZS-35-S2</strain>
    </source>
</reference>
<proteinExistence type="predicted"/>
<feature type="domain" description="DUF1707" evidence="2">
    <location>
        <begin position="7"/>
        <end position="61"/>
    </location>
</feature>
<keyword evidence="1" id="KW-0472">Membrane</keyword>
<accession>A0ABW1KCX2</accession>
<feature type="transmembrane region" description="Helical" evidence="1">
    <location>
        <begin position="128"/>
        <end position="151"/>
    </location>
</feature>
<keyword evidence="1" id="KW-1133">Transmembrane helix</keyword>
<evidence type="ECO:0000256" key="1">
    <source>
        <dbReference type="SAM" id="Phobius"/>
    </source>
</evidence>
<dbReference type="PANTHER" id="PTHR40763">
    <property type="entry name" value="MEMBRANE PROTEIN-RELATED"/>
    <property type="match status" value="1"/>
</dbReference>
<sequence>MDRREQMRAADSDRAAVAEQLLRALNEGRLDLAEYEDRLQRVYAAKTYGDLNSSGLLDDLPGTVPVGQAQVVPIGEGGAPGLVPGPDGRYPGATRNWLAETWNGYFGVVTIVVTIWAITSLVSAELLYFWPIWVGGPWGAVLLLGTVRGLATGEPQRWAARRAAKRQAKIEKRNRWRAEQAEEGEPA</sequence>
<dbReference type="Proteomes" id="UP001596203">
    <property type="component" value="Unassembled WGS sequence"/>
</dbReference>
<keyword evidence="1" id="KW-0812">Transmembrane</keyword>
<feature type="transmembrane region" description="Helical" evidence="1">
    <location>
        <begin position="104"/>
        <end position="122"/>
    </location>
</feature>
<evidence type="ECO:0000259" key="2">
    <source>
        <dbReference type="Pfam" id="PF08044"/>
    </source>
</evidence>
<name>A0ABW1KCX2_9ACTN</name>
<dbReference type="Pfam" id="PF08044">
    <property type="entry name" value="DUF1707"/>
    <property type="match status" value="1"/>
</dbReference>
<organism evidence="3 4">
    <name type="scientific">Plantactinospora solaniradicis</name>
    <dbReference type="NCBI Taxonomy" id="1723736"/>
    <lineage>
        <taxon>Bacteria</taxon>
        <taxon>Bacillati</taxon>
        <taxon>Actinomycetota</taxon>
        <taxon>Actinomycetes</taxon>
        <taxon>Micromonosporales</taxon>
        <taxon>Micromonosporaceae</taxon>
        <taxon>Plantactinospora</taxon>
    </lineage>
</organism>
<evidence type="ECO:0000313" key="4">
    <source>
        <dbReference type="Proteomes" id="UP001596203"/>
    </source>
</evidence>